<reference evidence="7 8" key="1">
    <citation type="submission" date="2023-03" db="EMBL/GenBank/DDBJ databases">
        <title>YIM 152171 draft genome.</title>
        <authorList>
            <person name="Yang Z."/>
        </authorList>
    </citation>
    <scope>NUCLEOTIDE SEQUENCE [LARGE SCALE GENOMIC DNA]</scope>
    <source>
        <strain evidence="7 8">YIM 152171</strain>
    </source>
</reference>
<comment type="caution">
    <text evidence="7">The sequence shown here is derived from an EMBL/GenBank/DDBJ whole genome shotgun (WGS) entry which is preliminary data.</text>
</comment>
<keyword evidence="2 5" id="KW-0813">Transport</keyword>
<keyword evidence="3 6" id="KW-0732">Signal</keyword>
<dbReference type="Proteomes" id="UP001301140">
    <property type="component" value="Unassembled WGS sequence"/>
</dbReference>
<evidence type="ECO:0000256" key="6">
    <source>
        <dbReference type="SAM" id="SignalP"/>
    </source>
</evidence>
<comment type="similarity">
    <text evidence="5">Belongs to the bacterial solute-binding protein PotD/PotF family.</text>
</comment>
<dbReference type="GO" id="GO:0015846">
    <property type="term" value="P:polyamine transport"/>
    <property type="evidence" value="ECO:0007669"/>
    <property type="project" value="InterPro"/>
</dbReference>
<dbReference type="PRINTS" id="PR00909">
    <property type="entry name" value="SPERMDNBNDNG"/>
</dbReference>
<dbReference type="SUPFAM" id="SSF53850">
    <property type="entry name" value="Periplasmic binding protein-like II"/>
    <property type="match status" value="1"/>
</dbReference>
<dbReference type="InterPro" id="IPR006311">
    <property type="entry name" value="TAT_signal"/>
</dbReference>
<proteinExistence type="inferred from homology"/>
<dbReference type="Gene3D" id="3.40.190.10">
    <property type="entry name" value="Periplasmic binding protein-like II"/>
    <property type="match status" value="2"/>
</dbReference>
<accession>A0AAP3XQ55</accession>
<evidence type="ECO:0000256" key="3">
    <source>
        <dbReference type="ARBA" id="ARBA00022729"/>
    </source>
</evidence>
<name>A0AAP3XQ55_9PROT</name>
<dbReference type="PANTHER" id="PTHR30222">
    <property type="entry name" value="SPERMIDINE/PUTRESCINE-BINDING PERIPLASMIC PROTEIN"/>
    <property type="match status" value="1"/>
</dbReference>
<dbReference type="InterPro" id="IPR006059">
    <property type="entry name" value="SBP"/>
</dbReference>
<dbReference type="GO" id="GO:0019808">
    <property type="term" value="F:polyamine binding"/>
    <property type="evidence" value="ECO:0007669"/>
    <property type="project" value="InterPro"/>
</dbReference>
<comment type="function">
    <text evidence="5">Required for the activity of the bacterial periplasmic transport system of putrescine.</text>
</comment>
<dbReference type="PANTHER" id="PTHR30222:SF17">
    <property type="entry name" value="SPERMIDINE_PUTRESCINE-BINDING PERIPLASMIC PROTEIN"/>
    <property type="match status" value="1"/>
</dbReference>
<keyword evidence="4 5" id="KW-0574">Periplasm</keyword>
<keyword evidence="8" id="KW-1185">Reference proteome</keyword>
<dbReference type="InterPro" id="IPR001188">
    <property type="entry name" value="Sperm_putr-bd"/>
</dbReference>
<evidence type="ECO:0000313" key="7">
    <source>
        <dbReference type="EMBL" id="MDF1585046.1"/>
    </source>
</evidence>
<dbReference type="Pfam" id="PF13416">
    <property type="entry name" value="SBP_bac_8"/>
    <property type="match status" value="1"/>
</dbReference>
<organism evidence="7 8">
    <name type="scientific">Marinimicrococcus flavescens</name>
    <dbReference type="NCBI Taxonomy" id="3031815"/>
    <lineage>
        <taxon>Bacteria</taxon>
        <taxon>Pseudomonadati</taxon>
        <taxon>Pseudomonadota</taxon>
        <taxon>Alphaproteobacteria</taxon>
        <taxon>Geminicoccales</taxon>
        <taxon>Geminicoccaceae</taxon>
        <taxon>Marinimicrococcus</taxon>
    </lineage>
</organism>
<evidence type="ECO:0000256" key="4">
    <source>
        <dbReference type="ARBA" id="ARBA00022764"/>
    </source>
</evidence>
<evidence type="ECO:0000256" key="2">
    <source>
        <dbReference type="ARBA" id="ARBA00022448"/>
    </source>
</evidence>
<evidence type="ECO:0000256" key="1">
    <source>
        <dbReference type="ARBA" id="ARBA00004418"/>
    </source>
</evidence>
<dbReference type="PROSITE" id="PS51318">
    <property type="entry name" value="TAT"/>
    <property type="match status" value="1"/>
</dbReference>
<feature type="signal peptide" evidence="6">
    <location>
        <begin position="1"/>
        <end position="29"/>
    </location>
</feature>
<dbReference type="GO" id="GO:0042597">
    <property type="term" value="C:periplasmic space"/>
    <property type="evidence" value="ECO:0007669"/>
    <property type="project" value="UniProtKB-SubCell"/>
</dbReference>
<dbReference type="EMBL" id="JARGEQ010000008">
    <property type="protein sequence ID" value="MDF1585046.1"/>
    <property type="molecule type" value="Genomic_DNA"/>
</dbReference>
<feature type="chain" id="PRO_5042920694" description="Putrescine-binding periplasmic protein" evidence="6">
    <location>
        <begin position="30"/>
        <end position="348"/>
    </location>
</feature>
<sequence length="348" mass="37356">MPRLDRRRLLTSGLAAAALPILRSPAAAAGRTLNVYGWDTYLGPTTLADFTAATGIAVRYDVYASNAELFARLREGNPGYDVIFPSSDNVERMIAAGMLMRLDQASIPGMANIASDFADPAYDPGRAHSAPYFWGAMGIGYRRPVAPPESWSVLFEPRRHRGRIALLDNSDIVRVAMKYLGHSINDTEPAKIAQAVELLIAAKPHVKSFAPDTGQDLLAAGEVDLCAEWSGDLLQVMEEDADLGFAIPAEGTLLWEDALCIPAGAPNPAAAHAFIEFILQPEVHAAIARAIRYPCPNAAALPLIPEADRLNPTIYPPTALLARSERRGYGGEAAAARYEAALTRVLAA</sequence>
<dbReference type="AlphaFoldDB" id="A0AAP3XQ55"/>
<dbReference type="PIRSF" id="PIRSF019574">
    <property type="entry name" value="Periplasmic_polyamine_BP"/>
    <property type="match status" value="1"/>
</dbReference>
<dbReference type="RefSeq" id="WP_327787456.1">
    <property type="nucleotide sequence ID" value="NZ_JARGEQ010000008.1"/>
</dbReference>
<gene>
    <name evidence="7" type="ORF">PZ740_01445</name>
</gene>
<protein>
    <recommendedName>
        <fullName evidence="5">Putrescine-binding periplasmic protein</fullName>
    </recommendedName>
</protein>
<evidence type="ECO:0000313" key="8">
    <source>
        <dbReference type="Proteomes" id="UP001301140"/>
    </source>
</evidence>
<evidence type="ECO:0000256" key="5">
    <source>
        <dbReference type="PIRNR" id="PIRNR019574"/>
    </source>
</evidence>
<dbReference type="CDD" id="cd13590">
    <property type="entry name" value="PBP2_PotD_PotF_like"/>
    <property type="match status" value="1"/>
</dbReference>
<comment type="subcellular location">
    <subcellularLocation>
        <location evidence="1 5">Periplasm</location>
    </subcellularLocation>
</comment>